<evidence type="ECO:0000256" key="6">
    <source>
        <dbReference type="ARBA" id="ARBA00023180"/>
    </source>
</evidence>
<evidence type="ECO:0000256" key="2">
    <source>
        <dbReference type="ARBA" id="ARBA00010532"/>
    </source>
</evidence>
<keyword evidence="4 7" id="KW-1133">Transmembrane helix</keyword>
<keyword evidence="5 7" id="KW-0472">Membrane</keyword>
<evidence type="ECO:0000256" key="5">
    <source>
        <dbReference type="ARBA" id="ARBA00023136"/>
    </source>
</evidence>
<reference evidence="9" key="2">
    <citation type="submission" date="2020-10" db="UniProtKB">
        <authorList>
            <consortium name="WormBaseParasite"/>
        </authorList>
    </citation>
    <scope>IDENTIFICATION</scope>
</reference>
<organism evidence="8 9">
    <name type="scientific">Panagrellus redivivus</name>
    <name type="common">Microworm</name>
    <dbReference type="NCBI Taxonomy" id="6233"/>
    <lineage>
        <taxon>Eukaryota</taxon>
        <taxon>Metazoa</taxon>
        <taxon>Ecdysozoa</taxon>
        <taxon>Nematoda</taxon>
        <taxon>Chromadorea</taxon>
        <taxon>Rhabditida</taxon>
        <taxon>Tylenchina</taxon>
        <taxon>Panagrolaimomorpha</taxon>
        <taxon>Panagrolaimoidea</taxon>
        <taxon>Panagrolaimidae</taxon>
        <taxon>Panagrellus</taxon>
    </lineage>
</organism>
<accession>A0A7E4VJE5</accession>
<dbReference type="GO" id="GO:0016020">
    <property type="term" value="C:membrane"/>
    <property type="evidence" value="ECO:0007669"/>
    <property type="project" value="UniProtKB-SubCell"/>
</dbReference>
<reference evidence="8" key="1">
    <citation type="journal article" date="2013" name="Genetics">
        <title>The draft genome and transcriptome of Panagrellus redivivus are shaped by the harsh demands of a free-living lifestyle.</title>
        <authorList>
            <person name="Srinivasan J."/>
            <person name="Dillman A.R."/>
            <person name="Macchietto M.G."/>
            <person name="Heikkinen L."/>
            <person name="Lakso M."/>
            <person name="Fracchia K.M."/>
            <person name="Antoshechkin I."/>
            <person name="Mortazavi A."/>
            <person name="Wong G."/>
            <person name="Sternberg P.W."/>
        </authorList>
    </citation>
    <scope>NUCLEOTIDE SEQUENCE [LARGE SCALE GENOMIC DNA]</scope>
    <source>
        <strain evidence="8">MT8872</strain>
    </source>
</reference>
<keyword evidence="3 7" id="KW-0812">Transmembrane</keyword>
<evidence type="ECO:0000256" key="4">
    <source>
        <dbReference type="ARBA" id="ARBA00022989"/>
    </source>
</evidence>
<dbReference type="GO" id="GO:0005737">
    <property type="term" value="C:cytoplasm"/>
    <property type="evidence" value="ECO:0007669"/>
    <property type="project" value="TreeGrafter"/>
</dbReference>
<dbReference type="PRINTS" id="PR01609">
    <property type="entry name" value="CD36FAMILY"/>
</dbReference>
<dbReference type="GO" id="GO:0005044">
    <property type="term" value="F:scavenger receptor activity"/>
    <property type="evidence" value="ECO:0007669"/>
    <property type="project" value="TreeGrafter"/>
</dbReference>
<protein>
    <submittedName>
        <fullName evidence="9">Scavenger receptor class B member 1</fullName>
    </submittedName>
</protein>
<evidence type="ECO:0000256" key="7">
    <source>
        <dbReference type="SAM" id="Phobius"/>
    </source>
</evidence>
<dbReference type="PANTHER" id="PTHR11923">
    <property type="entry name" value="SCAVENGER RECEPTOR CLASS B TYPE-1 SR-B1"/>
    <property type="match status" value="1"/>
</dbReference>
<evidence type="ECO:0000256" key="1">
    <source>
        <dbReference type="ARBA" id="ARBA00004370"/>
    </source>
</evidence>
<evidence type="ECO:0000313" key="9">
    <source>
        <dbReference type="WBParaSite" id="Pan_g20877.t1"/>
    </source>
</evidence>
<evidence type="ECO:0000256" key="3">
    <source>
        <dbReference type="ARBA" id="ARBA00022692"/>
    </source>
</evidence>
<dbReference type="WBParaSite" id="Pan_g20877.t1">
    <property type="protein sequence ID" value="Pan_g20877.t1"/>
    <property type="gene ID" value="Pan_g20877"/>
</dbReference>
<dbReference type="PANTHER" id="PTHR11923:SF55">
    <property type="entry name" value="SCAVENGER RECEPTOR (CD36 FAMILY) RELATED"/>
    <property type="match status" value="1"/>
</dbReference>
<keyword evidence="8" id="KW-1185">Reference proteome</keyword>
<keyword evidence="6" id="KW-0325">Glycoprotein</keyword>
<proteinExistence type="inferred from homology"/>
<feature type="transmembrane region" description="Helical" evidence="7">
    <location>
        <begin position="12"/>
        <end position="36"/>
    </location>
</feature>
<evidence type="ECO:0000313" key="8">
    <source>
        <dbReference type="Proteomes" id="UP000492821"/>
    </source>
</evidence>
<dbReference type="Proteomes" id="UP000492821">
    <property type="component" value="Unassembled WGS sequence"/>
</dbReference>
<sequence length="180" mass="19910">MVSLGCKIGYIAGLSIVLLLGIVLLTVFPLVIYPALVKPKLKLEESSGGMPTKTTWYWQNPPADFSYNFYMFNVTNPDEASYGSKVAVNEIGPYVWREWESKDTEFSADKTLVAFKNEKAWHFDEAASCASCKADDVFYQPTLSLLATANAAILAMQNMTSTQKFLIDAATLLMGCTAYK</sequence>
<comment type="similarity">
    <text evidence="2">Belongs to the CD36 family.</text>
</comment>
<comment type="subcellular location">
    <subcellularLocation>
        <location evidence="1">Membrane</location>
    </subcellularLocation>
</comment>
<dbReference type="Pfam" id="PF01130">
    <property type="entry name" value="CD36"/>
    <property type="match status" value="1"/>
</dbReference>
<name>A0A7E4VJE5_PANRE</name>
<dbReference type="AlphaFoldDB" id="A0A7E4VJE5"/>
<dbReference type="InterPro" id="IPR002159">
    <property type="entry name" value="CD36_fam"/>
</dbReference>